<keyword evidence="2" id="KW-0812">Transmembrane</keyword>
<dbReference type="STRING" id="1509407.A0A0L1ING8"/>
<dbReference type="Proteomes" id="UP000037505">
    <property type="component" value="Unassembled WGS sequence"/>
</dbReference>
<name>A0A0L1ING8_ASPN3</name>
<feature type="compositionally biased region" description="Basic and acidic residues" evidence="1">
    <location>
        <begin position="11"/>
        <end position="22"/>
    </location>
</feature>
<evidence type="ECO:0000256" key="2">
    <source>
        <dbReference type="SAM" id="Phobius"/>
    </source>
</evidence>
<dbReference type="AlphaFoldDB" id="A0A0L1ING8"/>
<dbReference type="EMBL" id="JNOM01000525">
    <property type="protein sequence ID" value="KNG80875.1"/>
    <property type="molecule type" value="Genomic_DNA"/>
</dbReference>
<keyword evidence="2" id="KW-0472">Membrane</keyword>
<evidence type="ECO:0000256" key="1">
    <source>
        <dbReference type="SAM" id="MobiDB-lite"/>
    </source>
</evidence>
<keyword evidence="4" id="KW-1185">Reference proteome</keyword>
<protein>
    <submittedName>
        <fullName evidence="3">Uncharacterized protein</fullName>
    </submittedName>
</protein>
<feature type="non-terminal residue" evidence="3">
    <location>
        <position position="139"/>
    </location>
</feature>
<organism evidence="3 4">
    <name type="scientific">Aspergillus nomiae NRRL (strain ATCC 15546 / NRRL 13137 / CBS 260.88 / M93)</name>
    <dbReference type="NCBI Taxonomy" id="1509407"/>
    <lineage>
        <taxon>Eukaryota</taxon>
        <taxon>Fungi</taxon>
        <taxon>Dikarya</taxon>
        <taxon>Ascomycota</taxon>
        <taxon>Pezizomycotina</taxon>
        <taxon>Eurotiomycetes</taxon>
        <taxon>Eurotiomycetidae</taxon>
        <taxon>Eurotiales</taxon>
        <taxon>Aspergillaceae</taxon>
        <taxon>Aspergillus</taxon>
        <taxon>Aspergillus subgen. Circumdati</taxon>
    </lineage>
</organism>
<comment type="caution">
    <text evidence="3">The sequence shown here is derived from an EMBL/GenBank/DDBJ whole genome shotgun (WGS) entry which is preliminary data.</text>
</comment>
<dbReference type="RefSeq" id="XP_015401798.1">
    <property type="nucleotide sequence ID" value="XM_015555968.1"/>
</dbReference>
<proteinExistence type="predicted"/>
<feature type="transmembrane region" description="Helical" evidence="2">
    <location>
        <begin position="61"/>
        <end position="78"/>
    </location>
</feature>
<accession>A0A0L1ING8</accession>
<feature type="transmembrane region" description="Helical" evidence="2">
    <location>
        <begin position="98"/>
        <end position="120"/>
    </location>
</feature>
<gene>
    <name evidence="3" type="ORF">ANOM_010712</name>
</gene>
<feature type="region of interest" description="Disordered" evidence="1">
    <location>
        <begin position="1"/>
        <end position="22"/>
    </location>
</feature>
<evidence type="ECO:0000313" key="3">
    <source>
        <dbReference type="EMBL" id="KNG80875.1"/>
    </source>
</evidence>
<reference evidence="3 4" key="1">
    <citation type="submission" date="2014-06" db="EMBL/GenBank/DDBJ databases">
        <title>The Genome of the Aflatoxigenic Filamentous Fungus Aspergillus nomius.</title>
        <authorList>
            <person name="Moore M.G."/>
            <person name="Shannon B.M."/>
            <person name="Brian M.M."/>
        </authorList>
    </citation>
    <scope>NUCLEOTIDE SEQUENCE [LARGE SCALE GENOMIC DNA]</scope>
    <source>
        <strain evidence="3 4">NRRL 13137</strain>
    </source>
</reference>
<dbReference type="GeneID" id="26812516"/>
<sequence>MDGPPPPPPPHGEKPNTTHGHEYRKASDLPEGNYDIFIIPPHSSGSGFLYLPSLQCQRNSFAAGSVCTLLLVLVWSFISPIFKTWYMAAAASGGGGGGMGIGLLGIGVGIAGWGFGVYQAGFGGSGFGRKGGGAGSGSA</sequence>
<keyword evidence="2" id="KW-1133">Transmembrane helix</keyword>
<evidence type="ECO:0000313" key="4">
    <source>
        <dbReference type="Proteomes" id="UP000037505"/>
    </source>
</evidence>
<feature type="compositionally biased region" description="Pro residues" evidence="1">
    <location>
        <begin position="1"/>
        <end position="10"/>
    </location>
</feature>